<organism evidence="1 2">
    <name type="scientific">Acrocarpospora macrocephala</name>
    <dbReference type="NCBI Taxonomy" id="150177"/>
    <lineage>
        <taxon>Bacteria</taxon>
        <taxon>Bacillati</taxon>
        <taxon>Actinomycetota</taxon>
        <taxon>Actinomycetes</taxon>
        <taxon>Streptosporangiales</taxon>
        <taxon>Streptosporangiaceae</taxon>
        <taxon>Acrocarpospora</taxon>
    </lineage>
</organism>
<proteinExistence type="predicted"/>
<dbReference type="Proteomes" id="UP000331127">
    <property type="component" value="Unassembled WGS sequence"/>
</dbReference>
<name>A0A5M3WKS7_9ACTN</name>
<comment type="caution">
    <text evidence="1">The sequence shown here is derived from an EMBL/GenBank/DDBJ whole genome shotgun (WGS) entry which is preliminary data.</text>
</comment>
<evidence type="ECO:0000313" key="1">
    <source>
        <dbReference type="EMBL" id="GES09236.1"/>
    </source>
</evidence>
<accession>A0A5M3WKS7</accession>
<reference evidence="1 2" key="1">
    <citation type="submission" date="2019-10" db="EMBL/GenBank/DDBJ databases">
        <title>Whole genome shotgun sequence of Acrocarpospora macrocephala NBRC 16266.</title>
        <authorList>
            <person name="Ichikawa N."/>
            <person name="Kimura A."/>
            <person name="Kitahashi Y."/>
            <person name="Komaki H."/>
            <person name="Oguchi A."/>
        </authorList>
    </citation>
    <scope>NUCLEOTIDE SEQUENCE [LARGE SCALE GENOMIC DNA]</scope>
    <source>
        <strain evidence="1 2">NBRC 16266</strain>
    </source>
</reference>
<gene>
    <name evidence="1" type="ORF">Amac_028320</name>
</gene>
<evidence type="ECO:0000313" key="2">
    <source>
        <dbReference type="Proteomes" id="UP000331127"/>
    </source>
</evidence>
<sequence>MIELLHMVLPYPAATQSIVIAALQPTTTGFPTRPQGFSEALWRVIKVGGWTEIHQLSRGARMPVKAIVQRFHEGFAGLPRAS</sequence>
<dbReference type="AlphaFoldDB" id="A0A5M3WKS7"/>
<keyword evidence="2" id="KW-1185">Reference proteome</keyword>
<dbReference type="EMBL" id="BLAE01000014">
    <property type="protein sequence ID" value="GES09236.1"/>
    <property type="molecule type" value="Genomic_DNA"/>
</dbReference>
<protein>
    <submittedName>
        <fullName evidence="1">Uncharacterized protein</fullName>
    </submittedName>
</protein>